<dbReference type="AlphaFoldDB" id="A0A3A8JHI4"/>
<dbReference type="Proteomes" id="UP000268313">
    <property type="component" value="Unassembled WGS sequence"/>
</dbReference>
<dbReference type="SMART" id="SM00530">
    <property type="entry name" value="HTH_XRE"/>
    <property type="match status" value="1"/>
</dbReference>
<dbReference type="PROSITE" id="PS50943">
    <property type="entry name" value="HTH_CROC1"/>
    <property type="match status" value="1"/>
</dbReference>
<evidence type="ECO:0000313" key="2">
    <source>
        <dbReference type="EMBL" id="RKG95169.1"/>
    </source>
</evidence>
<protein>
    <submittedName>
        <fullName evidence="2">XRE family transcriptional regulator</fullName>
    </submittedName>
</protein>
<sequence length="95" mass="11124">MGLRQAERRRRPERAAQYESPVYRALQQRLAAAVRRLRQQREWTQEEAAHRCGMTVRVFQRVEGEEVNLTLTTIARIAEGFQVDPAELFKVAKSR</sequence>
<name>A0A3A8JHI4_9BACT</name>
<evidence type="ECO:0000259" key="1">
    <source>
        <dbReference type="PROSITE" id="PS50943"/>
    </source>
</evidence>
<dbReference type="EMBL" id="RAWE01000279">
    <property type="protein sequence ID" value="RKG95169.1"/>
    <property type="molecule type" value="Genomic_DNA"/>
</dbReference>
<dbReference type="CDD" id="cd00093">
    <property type="entry name" value="HTH_XRE"/>
    <property type="match status" value="1"/>
</dbReference>
<organism evidence="2 3">
    <name type="scientific">Corallococcus carmarthensis</name>
    <dbReference type="NCBI Taxonomy" id="2316728"/>
    <lineage>
        <taxon>Bacteria</taxon>
        <taxon>Pseudomonadati</taxon>
        <taxon>Myxococcota</taxon>
        <taxon>Myxococcia</taxon>
        <taxon>Myxococcales</taxon>
        <taxon>Cystobacterineae</taxon>
        <taxon>Myxococcaceae</taxon>
        <taxon>Corallococcus</taxon>
    </lineage>
</organism>
<evidence type="ECO:0000313" key="3">
    <source>
        <dbReference type="Proteomes" id="UP000268313"/>
    </source>
</evidence>
<dbReference type="Gene3D" id="1.10.260.40">
    <property type="entry name" value="lambda repressor-like DNA-binding domains"/>
    <property type="match status" value="1"/>
</dbReference>
<keyword evidence="3" id="KW-1185">Reference proteome</keyword>
<dbReference type="Pfam" id="PF13560">
    <property type="entry name" value="HTH_31"/>
    <property type="match status" value="1"/>
</dbReference>
<gene>
    <name evidence="2" type="ORF">D7X32_39835</name>
</gene>
<proteinExistence type="predicted"/>
<dbReference type="SUPFAM" id="SSF47413">
    <property type="entry name" value="lambda repressor-like DNA-binding domains"/>
    <property type="match status" value="1"/>
</dbReference>
<feature type="domain" description="HTH cro/C1-type" evidence="1">
    <location>
        <begin position="34"/>
        <end position="88"/>
    </location>
</feature>
<dbReference type="InterPro" id="IPR010982">
    <property type="entry name" value="Lambda_DNA-bd_dom_sf"/>
</dbReference>
<dbReference type="GO" id="GO:0003677">
    <property type="term" value="F:DNA binding"/>
    <property type="evidence" value="ECO:0007669"/>
    <property type="project" value="InterPro"/>
</dbReference>
<accession>A0A3A8JHI4</accession>
<comment type="caution">
    <text evidence="2">The sequence shown here is derived from an EMBL/GenBank/DDBJ whole genome shotgun (WGS) entry which is preliminary data.</text>
</comment>
<dbReference type="InterPro" id="IPR001387">
    <property type="entry name" value="Cro/C1-type_HTH"/>
</dbReference>
<reference evidence="3" key="1">
    <citation type="submission" date="2018-09" db="EMBL/GenBank/DDBJ databases">
        <authorList>
            <person name="Livingstone P.G."/>
            <person name="Whitworth D.E."/>
        </authorList>
    </citation>
    <scope>NUCLEOTIDE SEQUENCE [LARGE SCALE GENOMIC DNA]</scope>
    <source>
        <strain evidence="3">CA043D</strain>
    </source>
</reference>